<reference evidence="2 3" key="1">
    <citation type="submission" date="2022-04" db="EMBL/GenBank/DDBJ databases">
        <title>Positive selection, recombination, and allopatry shape intraspecific diversity of widespread and dominant cyanobacteria.</title>
        <authorList>
            <person name="Wei J."/>
            <person name="Shu W."/>
            <person name="Hu C."/>
        </authorList>
    </citation>
    <scope>NUCLEOTIDE SEQUENCE [LARGE SCALE GENOMIC DNA]</scope>
    <source>
        <strain evidence="2 3">AS-A4</strain>
    </source>
</reference>
<dbReference type="InterPro" id="IPR012902">
    <property type="entry name" value="N_methyl_site"/>
</dbReference>
<protein>
    <submittedName>
        <fullName evidence="2">Prepilin-type N-terminal cleavage/methylation domain-containing protein</fullName>
    </submittedName>
</protein>
<dbReference type="Pfam" id="PF07963">
    <property type="entry name" value="N_methyl"/>
    <property type="match status" value="1"/>
</dbReference>
<sequence length="185" mass="20373">MKIKPHYRTALAKQFSQPPAAGFSLLEMIVAIVVSSTLFAIMAPSWAELVKLQRLNAAQERVLQVMYDAQNRAKHKRIAMQASFRNPDGVIQWAIHPASVAPTAALWSRLDANVKMDDETTLQQSGGVRRVQFDHDGTVNGSLGRLTLSAISGGKAKRCVIVSTLLGKLRTGTEHPTQKDDKFCY</sequence>
<dbReference type="NCBIfam" id="TIGR02532">
    <property type="entry name" value="IV_pilin_GFxxxE"/>
    <property type="match status" value="1"/>
</dbReference>
<dbReference type="InterPro" id="IPR045584">
    <property type="entry name" value="Pilin-like"/>
</dbReference>
<evidence type="ECO:0000313" key="3">
    <source>
        <dbReference type="Proteomes" id="UP001476950"/>
    </source>
</evidence>
<dbReference type="PROSITE" id="PS00409">
    <property type="entry name" value="PROKAR_NTER_METHYL"/>
    <property type="match status" value="1"/>
</dbReference>
<proteinExistence type="predicted"/>
<dbReference type="SUPFAM" id="SSF54523">
    <property type="entry name" value="Pili subunits"/>
    <property type="match status" value="1"/>
</dbReference>
<keyword evidence="1" id="KW-0472">Membrane</keyword>
<name>A0ABV0KH66_9CYAN</name>
<accession>A0ABV0KH66</accession>
<keyword evidence="3" id="KW-1185">Reference proteome</keyword>
<gene>
    <name evidence="2" type="ORF">NDI38_08825</name>
</gene>
<keyword evidence="1" id="KW-1133">Transmembrane helix</keyword>
<dbReference type="RefSeq" id="WP_190447851.1">
    <property type="nucleotide sequence ID" value="NZ_JAMPLM010000005.1"/>
</dbReference>
<comment type="caution">
    <text evidence="2">The sequence shown here is derived from an EMBL/GenBank/DDBJ whole genome shotgun (WGS) entry which is preliminary data.</text>
</comment>
<evidence type="ECO:0000313" key="2">
    <source>
        <dbReference type="EMBL" id="MEP1058540.1"/>
    </source>
</evidence>
<dbReference type="Proteomes" id="UP001476950">
    <property type="component" value="Unassembled WGS sequence"/>
</dbReference>
<evidence type="ECO:0000256" key="1">
    <source>
        <dbReference type="SAM" id="Phobius"/>
    </source>
</evidence>
<keyword evidence="1" id="KW-0812">Transmembrane</keyword>
<organism evidence="2 3">
    <name type="scientific">Stenomitos frigidus AS-A4</name>
    <dbReference type="NCBI Taxonomy" id="2933935"/>
    <lineage>
        <taxon>Bacteria</taxon>
        <taxon>Bacillati</taxon>
        <taxon>Cyanobacteriota</taxon>
        <taxon>Cyanophyceae</taxon>
        <taxon>Leptolyngbyales</taxon>
        <taxon>Leptolyngbyaceae</taxon>
        <taxon>Stenomitos</taxon>
    </lineage>
</organism>
<dbReference type="EMBL" id="JAMPLM010000005">
    <property type="protein sequence ID" value="MEP1058540.1"/>
    <property type="molecule type" value="Genomic_DNA"/>
</dbReference>
<feature type="transmembrane region" description="Helical" evidence="1">
    <location>
        <begin position="21"/>
        <end position="46"/>
    </location>
</feature>